<feature type="signal peptide" evidence="2">
    <location>
        <begin position="1"/>
        <end position="21"/>
    </location>
</feature>
<sequence>MQLRVLACTLALLLFAAPALAARARSSAAAGAWLREHPAPQGDDLAELKTENPEAYAIVKALLTKRSLGLLNPKHPSASFAAPAEPAADDAAPSGPAAFQALASSGSSVATAAVYPEAPAAQPHRDWLHWQPKRSALDDEAMVNSVLGAVAELKTGAPHTKSLLSQSQGSGAVLPTAAEAVPPPAQRPSSVIAAVSAQAPQQASPGTENSYLAGLDLGGSAPVKPSRADDQENSYLASVNLSPPKSKPSLRHDSADYLASFSWDDEQSKPSKSAARSPTEATAEPQADASPPHSDTAQTATQAPQKKKNALLAWLGGSAQGSPGKPSAAAQPAAQAAEEHRNPYMSYLH</sequence>
<evidence type="ECO:0000256" key="2">
    <source>
        <dbReference type="SAM" id="SignalP"/>
    </source>
</evidence>
<dbReference type="EMBL" id="HBGE01005846">
    <property type="protein sequence ID" value="CAD9092748.1"/>
    <property type="molecule type" value="Transcribed_RNA"/>
</dbReference>
<name>A0A7S1L2L5_ALECA</name>
<feature type="region of interest" description="Disordered" evidence="1">
    <location>
        <begin position="261"/>
        <end position="349"/>
    </location>
</feature>
<feature type="compositionally biased region" description="Polar residues" evidence="1">
    <location>
        <begin position="293"/>
        <end position="304"/>
    </location>
</feature>
<evidence type="ECO:0000256" key="1">
    <source>
        <dbReference type="SAM" id="MobiDB-lite"/>
    </source>
</evidence>
<feature type="region of interest" description="Disordered" evidence="1">
    <location>
        <begin position="194"/>
        <end position="231"/>
    </location>
</feature>
<gene>
    <name evidence="3" type="ORF">ACAT0790_LOCUS3598</name>
</gene>
<accession>A0A7S1L2L5</accession>
<keyword evidence="2" id="KW-0732">Signal</keyword>
<dbReference type="AlphaFoldDB" id="A0A7S1L2L5"/>
<feature type="compositionally biased region" description="Low complexity" evidence="1">
    <location>
        <begin position="194"/>
        <end position="205"/>
    </location>
</feature>
<feature type="compositionally biased region" description="Polar residues" evidence="1">
    <location>
        <begin position="270"/>
        <end position="280"/>
    </location>
</feature>
<protein>
    <submittedName>
        <fullName evidence="3">Uncharacterized protein</fullName>
    </submittedName>
</protein>
<evidence type="ECO:0000313" key="3">
    <source>
        <dbReference type="EMBL" id="CAD9092748.1"/>
    </source>
</evidence>
<feature type="chain" id="PRO_5031294742" evidence="2">
    <location>
        <begin position="22"/>
        <end position="349"/>
    </location>
</feature>
<reference evidence="3" key="1">
    <citation type="submission" date="2021-01" db="EMBL/GenBank/DDBJ databases">
        <authorList>
            <person name="Corre E."/>
            <person name="Pelletier E."/>
            <person name="Niang G."/>
            <person name="Scheremetjew M."/>
            <person name="Finn R."/>
            <person name="Kale V."/>
            <person name="Holt S."/>
            <person name="Cochrane G."/>
            <person name="Meng A."/>
            <person name="Brown T."/>
            <person name="Cohen L."/>
        </authorList>
    </citation>
    <scope>NUCLEOTIDE SEQUENCE</scope>
    <source>
        <strain evidence="3">OF101</strain>
    </source>
</reference>
<proteinExistence type="predicted"/>
<organism evidence="3">
    <name type="scientific">Alexandrium catenella</name>
    <name type="common">Red tide dinoflagellate</name>
    <name type="synonym">Gonyaulax catenella</name>
    <dbReference type="NCBI Taxonomy" id="2925"/>
    <lineage>
        <taxon>Eukaryota</taxon>
        <taxon>Sar</taxon>
        <taxon>Alveolata</taxon>
        <taxon>Dinophyceae</taxon>
        <taxon>Gonyaulacales</taxon>
        <taxon>Pyrocystaceae</taxon>
        <taxon>Alexandrium</taxon>
    </lineage>
</organism>